<proteinExistence type="predicted"/>
<dbReference type="PANTHER" id="PTHR33119:SF1">
    <property type="entry name" value="FE2OG DIOXYGENASE DOMAIN-CONTAINING PROTEIN"/>
    <property type="match status" value="1"/>
</dbReference>
<feature type="domain" description="DUF4246" evidence="1">
    <location>
        <begin position="85"/>
        <end position="138"/>
    </location>
</feature>
<dbReference type="AlphaFoldDB" id="A0A8H3CGJ6"/>
<reference evidence="3" key="1">
    <citation type="submission" date="2021-01" db="EMBL/GenBank/DDBJ databases">
        <authorList>
            <person name="Kaushik A."/>
        </authorList>
    </citation>
    <scope>NUCLEOTIDE SEQUENCE</scope>
    <source>
        <strain evidence="3">AG1-1A</strain>
    </source>
</reference>
<dbReference type="InterPro" id="IPR025340">
    <property type="entry name" value="DUF4246"/>
</dbReference>
<dbReference type="PANTHER" id="PTHR33119">
    <property type="entry name" value="IFI3P"/>
    <property type="match status" value="1"/>
</dbReference>
<dbReference type="InterPro" id="IPR049192">
    <property type="entry name" value="DUF4246_C"/>
</dbReference>
<comment type="caution">
    <text evidence="3">The sequence shown here is derived from an EMBL/GenBank/DDBJ whole genome shotgun (WGS) entry which is preliminary data.</text>
</comment>
<protein>
    <submittedName>
        <fullName evidence="3">Uncharacterized protein</fullName>
    </submittedName>
</protein>
<dbReference type="InterPro" id="IPR049207">
    <property type="entry name" value="DUF4246_N"/>
</dbReference>
<organism evidence="3 4">
    <name type="scientific">Rhizoctonia solani</name>
    <dbReference type="NCBI Taxonomy" id="456999"/>
    <lineage>
        <taxon>Eukaryota</taxon>
        <taxon>Fungi</taxon>
        <taxon>Dikarya</taxon>
        <taxon>Basidiomycota</taxon>
        <taxon>Agaricomycotina</taxon>
        <taxon>Agaricomycetes</taxon>
        <taxon>Cantharellales</taxon>
        <taxon>Ceratobasidiaceae</taxon>
        <taxon>Rhizoctonia</taxon>
    </lineage>
</organism>
<evidence type="ECO:0000259" key="2">
    <source>
        <dbReference type="Pfam" id="PF21666"/>
    </source>
</evidence>
<dbReference type="Pfam" id="PF14033">
    <property type="entry name" value="DUF4246"/>
    <property type="match status" value="1"/>
</dbReference>
<gene>
    <name evidence="3" type="ORF">RDB_LOCUS139289</name>
</gene>
<dbReference type="EMBL" id="CAJMWR010004117">
    <property type="protein sequence ID" value="CAE6484923.1"/>
    <property type="molecule type" value="Genomic_DNA"/>
</dbReference>
<dbReference type="Proteomes" id="UP000663840">
    <property type="component" value="Unassembled WGS sequence"/>
</dbReference>
<evidence type="ECO:0000259" key="1">
    <source>
        <dbReference type="Pfam" id="PF14033"/>
    </source>
</evidence>
<evidence type="ECO:0000313" key="3">
    <source>
        <dbReference type="EMBL" id="CAE6484923.1"/>
    </source>
</evidence>
<feature type="domain" description="DUF4246" evidence="2">
    <location>
        <begin position="3"/>
        <end position="41"/>
    </location>
</feature>
<dbReference type="Pfam" id="PF21666">
    <property type="entry name" value="DUF4246_N"/>
    <property type="match status" value="1"/>
</dbReference>
<sequence>MPRVKTLVELEMTRLSAENCRKPSWWTQHSNADIVAKWRKEATDQAVLMKEPHIDYVLQELEGYANLRKKMLGVEVREKCVSPRANAYGVPTKIYLPRSDPRVNKLGSVITCQDRCTAVPTTYQHRTSPFELANKSRPSMTVVPLQQKEWRVLPIATNPILKAAFGKFSPKTINRIHTFAGGFMTQTEAEAY</sequence>
<accession>A0A8H3CGJ6</accession>
<name>A0A8H3CGJ6_9AGAM</name>
<evidence type="ECO:0000313" key="4">
    <source>
        <dbReference type="Proteomes" id="UP000663840"/>
    </source>
</evidence>